<evidence type="ECO:0000256" key="6">
    <source>
        <dbReference type="ARBA" id="ARBA00019425"/>
    </source>
</evidence>
<dbReference type="AlphaFoldDB" id="A0A917V315"/>
<proteinExistence type="predicted"/>
<dbReference type="NCBIfam" id="TIGR02968">
    <property type="entry name" value="succ_dehyd_anc"/>
    <property type="match status" value="1"/>
</dbReference>
<dbReference type="CDD" id="cd03495">
    <property type="entry name" value="SQR_TypeC_SdhD_like"/>
    <property type="match status" value="1"/>
</dbReference>
<keyword evidence="8" id="KW-0816">Tricarboxylic acid cycle</keyword>
<dbReference type="GO" id="GO:0020037">
    <property type="term" value="F:heme binding"/>
    <property type="evidence" value="ECO:0007669"/>
    <property type="project" value="InterPro"/>
</dbReference>
<accession>A0A917V315</accession>
<dbReference type="Gene3D" id="1.20.1300.10">
    <property type="entry name" value="Fumarate reductase/succinate dehydrogenase, transmembrane subunit"/>
    <property type="match status" value="1"/>
</dbReference>
<dbReference type="Pfam" id="PF01127">
    <property type="entry name" value="Sdh_cyt"/>
    <property type="match status" value="1"/>
</dbReference>
<dbReference type="SUPFAM" id="SSF81343">
    <property type="entry name" value="Fumarate reductase respiratory complex transmembrane subunits"/>
    <property type="match status" value="1"/>
</dbReference>
<feature type="transmembrane region" description="Helical" evidence="16">
    <location>
        <begin position="102"/>
        <end position="124"/>
    </location>
</feature>
<reference evidence="17 18" key="1">
    <citation type="journal article" date="2014" name="Int. J. Syst. Evol. Microbiol.">
        <title>Complete genome sequence of Corynebacterium casei LMG S-19264T (=DSM 44701T), isolated from a smear-ripened cheese.</title>
        <authorList>
            <consortium name="US DOE Joint Genome Institute (JGI-PGF)"/>
            <person name="Walter F."/>
            <person name="Albersmeier A."/>
            <person name="Kalinowski J."/>
            <person name="Ruckert C."/>
        </authorList>
    </citation>
    <scope>NUCLEOTIDE SEQUENCE [LARGE SCALE GENOMIC DNA]</scope>
    <source>
        <strain evidence="17 18">CGMCC 1.9161</strain>
    </source>
</reference>
<keyword evidence="11" id="KW-0479">Metal-binding</keyword>
<keyword evidence="15 16" id="KW-0472">Membrane</keyword>
<evidence type="ECO:0000313" key="17">
    <source>
        <dbReference type="EMBL" id="GGK27315.1"/>
    </source>
</evidence>
<dbReference type="GO" id="GO:0046872">
    <property type="term" value="F:metal ion binding"/>
    <property type="evidence" value="ECO:0007669"/>
    <property type="project" value="UniProtKB-KW"/>
</dbReference>
<dbReference type="Proteomes" id="UP000600449">
    <property type="component" value="Unassembled WGS sequence"/>
</dbReference>
<keyword evidence="7" id="KW-0813">Transport</keyword>
<evidence type="ECO:0000256" key="1">
    <source>
        <dbReference type="ARBA" id="ARBA00001971"/>
    </source>
</evidence>
<keyword evidence="12" id="KW-0249">Electron transport</keyword>
<evidence type="ECO:0000256" key="10">
    <source>
        <dbReference type="ARBA" id="ARBA00022692"/>
    </source>
</evidence>
<evidence type="ECO:0000256" key="3">
    <source>
        <dbReference type="ARBA" id="ARBA00004141"/>
    </source>
</evidence>
<comment type="cofactor">
    <cofactor evidence="1">
        <name>heme</name>
        <dbReference type="ChEBI" id="CHEBI:30413"/>
    </cofactor>
</comment>
<evidence type="ECO:0000256" key="8">
    <source>
        <dbReference type="ARBA" id="ARBA00022532"/>
    </source>
</evidence>
<dbReference type="RefSeq" id="WP_188910706.1">
    <property type="nucleotide sequence ID" value="NZ_BMMF01000003.1"/>
</dbReference>
<evidence type="ECO:0000256" key="9">
    <source>
        <dbReference type="ARBA" id="ARBA00022617"/>
    </source>
</evidence>
<feature type="transmembrane region" description="Helical" evidence="16">
    <location>
        <begin position="59"/>
        <end position="81"/>
    </location>
</feature>
<evidence type="ECO:0000256" key="15">
    <source>
        <dbReference type="ARBA" id="ARBA00023136"/>
    </source>
</evidence>
<keyword evidence="13 16" id="KW-1133">Transmembrane helix</keyword>
<dbReference type="InterPro" id="IPR000701">
    <property type="entry name" value="SuccDH_FuR_B_TM-su"/>
</dbReference>
<gene>
    <name evidence="17" type="ORF">GCM10011322_12300</name>
</gene>
<keyword evidence="14" id="KW-0408">Iron</keyword>
<keyword evidence="9" id="KW-0349">Heme</keyword>
<comment type="subunit">
    <text evidence="5">Part of an enzyme complex containing four subunits: a flavoprotein, an iron-sulfur protein, plus two membrane-anchoring proteins, SdhC and SdhD.</text>
</comment>
<comment type="subcellular location">
    <subcellularLocation>
        <location evidence="3">Membrane</location>
        <topology evidence="3">Multi-pass membrane protein</topology>
    </subcellularLocation>
</comment>
<dbReference type="GO" id="GO:0016020">
    <property type="term" value="C:membrane"/>
    <property type="evidence" value="ECO:0007669"/>
    <property type="project" value="UniProtKB-SubCell"/>
</dbReference>
<keyword evidence="10 16" id="KW-0812">Transmembrane</keyword>
<dbReference type="GO" id="GO:0006099">
    <property type="term" value="P:tricarboxylic acid cycle"/>
    <property type="evidence" value="ECO:0007669"/>
    <property type="project" value="UniProtKB-KW"/>
</dbReference>
<protein>
    <recommendedName>
        <fullName evidence="6">Succinate dehydrogenase hydrophobic membrane anchor subunit</fullName>
    </recommendedName>
</protein>
<evidence type="ECO:0000256" key="11">
    <source>
        <dbReference type="ARBA" id="ARBA00022723"/>
    </source>
</evidence>
<evidence type="ECO:0000256" key="2">
    <source>
        <dbReference type="ARBA" id="ARBA00004050"/>
    </source>
</evidence>
<keyword evidence="18" id="KW-1185">Reference proteome</keyword>
<dbReference type="EMBL" id="BMMF01000003">
    <property type="protein sequence ID" value="GGK27315.1"/>
    <property type="molecule type" value="Genomic_DNA"/>
</dbReference>
<organism evidence="17 18">
    <name type="scientific">Salinarimonas ramus</name>
    <dbReference type="NCBI Taxonomy" id="690164"/>
    <lineage>
        <taxon>Bacteria</taxon>
        <taxon>Pseudomonadati</taxon>
        <taxon>Pseudomonadota</taxon>
        <taxon>Alphaproteobacteria</taxon>
        <taxon>Hyphomicrobiales</taxon>
        <taxon>Salinarimonadaceae</taxon>
        <taxon>Salinarimonas</taxon>
    </lineage>
</organism>
<comment type="caution">
    <text evidence="17">The sequence shown here is derived from an EMBL/GenBank/DDBJ whole genome shotgun (WGS) entry which is preliminary data.</text>
</comment>
<feature type="transmembrane region" description="Helical" evidence="16">
    <location>
        <begin position="34"/>
        <end position="53"/>
    </location>
</feature>
<evidence type="ECO:0000256" key="12">
    <source>
        <dbReference type="ARBA" id="ARBA00022982"/>
    </source>
</evidence>
<evidence type="ECO:0000256" key="4">
    <source>
        <dbReference type="ARBA" id="ARBA00005163"/>
    </source>
</evidence>
<comment type="pathway">
    <text evidence="4">Carbohydrate metabolism; tricarboxylic acid cycle.</text>
</comment>
<evidence type="ECO:0000256" key="16">
    <source>
        <dbReference type="SAM" id="Phobius"/>
    </source>
</evidence>
<evidence type="ECO:0000313" key="18">
    <source>
        <dbReference type="Proteomes" id="UP000600449"/>
    </source>
</evidence>
<evidence type="ECO:0000256" key="13">
    <source>
        <dbReference type="ARBA" id="ARBA00022989"/>
    </source>
</evidence>
<name>A0A917V315_9HYPH</name>
<evidence type="ECO:0000256" key="14">
    <source>
        <dbReference type="ARBA" id="ARBA00023004"/>
    </source>
</evidence>
<evidence type="ECO:0000256" key="7">
    <source>
        <dbReference type="ARBA" id="ARBA00022448"/>
    </source>
</evidence>
<dbReference type="InterPro" id="IPR034804">
    <property type="entry name" value="SQR/QFR_C/D"/>
</dbReference>
<comment type="function">
    <text evidence="2">Membrane-anchoring subunit of succinate dehydrogenase (SDH).</text>
</comment>
<dbReference type="InterPro" id="IPR014312">
    <property type="entry name" value="Succ_DH_anchor"/>
</dbReference>
<sequence>MATRNSIRTPLARAKGLGASGGGTDHFWHHRITAVSNLLLVLPFVVIVALVAGQPYAEAVAIVSHPLAAILLALFVISVTVHMRLGMQIVIEDYVHGKGAKIAAVIANTFFAIVIGAASLFAIAKVSFGPLL</sequence>
<evidence type="ECO:0000256" key="5">
    <source>
        <dbReference type="ARBA" id="ARBA00011558"/>
    </source>
</evidence>